<dbReference type="STRING" id="685588.A0A067T1N5"/>
<sequence>MDVPSCPAYNLPAEMLLEIFNHICEPPKALGSPPKVGNRESGPLLLGSVCRQWRDIVWSSPTLWTYIHLILSRNKCAVQTKLLDEYLRRSNGLPLTVVFRKKSTGGPYEYEDDRTLPLYKLIAKESHRWEAIDIFIPYFCISRMNHTCVNLPLLRTAFVEVLRQEGYSLIFIQNATNLRELGLDFFLWPRPKNPLSYRHLTHFRASKLYSDQVLEILGATHELRSCFIEDIIMESWWTSVPPVHLKNLEYLTILNSSCSESNLLEHILSVPVLREFKCGEVSGEYLPLEDIMLLLDRSPSCQLQTLELRANLFGQDTDRLLERLLRRTTTISRLVLYFKWEETLSSVIGKLLNPNHDQVPTGAIIHNDHPVLLPDLEHLELQCLNTDSLPPVIDLIKYRWVFGNSATAGFASDRPQSSAKQFAKIASLRLPGWCSATAMEELRDEVRGGLAIDFF</sequence>
<proteinExistence type="predicted"/>
<keyword evidence="2" id="KW-1185">Reference proteome</keyword>
<organism evidence="1 2">
    <name type="scientific">Galerina marginata (strain CBS 339.88)</name>
    <dbReference type="NCBI Taxonomy" id="685588"/>
    <lineage>
        <taxon>Eukaryota</taxon>
        <taxon>Fungi</taxon>
        <taxon>Dikarya</taxon>
        <taxon>Basidiomycota</taxon>
        <taxon>Agaricomycotina</taxon>
        <taxon>Agaricomycetes</taxon>
        <taxon>Agaricomycetidae</taxon>
        <taxon>Agaricales</taxon>
        <taxon>Agaricineae</taxon>
        <taxon>Strophariaceae</taxon>
        <taxon>Galerina</taxon>
    </lineage>
</organism>
<accession>A0A067T1N5</accession>
<evidence type="ECO:0000313" key="2">
    <source>
        <dbReference type="Proteomes" id="UP000027222"/>
    </source>
</evidence>
<evidence type="ECO:0000313" key="1">
    <source>
        <dbReference type="EMBL" id="KDR77100.1"/>
    </source>
</evidence>
<dbReference type="Proteomes" id="UP000027222">
    <property type="component" value="Unassembled WGS sequence"/>
</dbReference>
<name>A0A067T1N5_GALM3</name>
<dbReference type="HOGENOM" id="CLU_018544_14_2_1"/>
<dbReference type="EMBL" id="KL142377">
    <property type="protein sequence ID" value="KDR77100.1"/>
    <property type="molecule type" value="Genomic_DNA"/>
</dbReference>
<dbReference type="Gene3D" id="1.20.1280.50">
    <property type="match status" value="1"/>
</dbReference>
<gene>
    <name evidence="1" type="ORF">GALMADRAFT_246286</name>
</gene>
<dbReference type="OrthoDB" id="3056769at2759"/>
<dbReference type="AlphaFoldDB" id="A0A067T1N5"/>
<protein>
    <submittedName>
        <fullName evidence="1">Uncharacterized protein</fullName>
    </submittedName>
</protein>
<reference evidence="2" key="1">
    <citation type="journal article" date="2014" name="Proc. Natl. Acad. Sci. U.S.A.">
        <title>Extensive sampling of basidiomycete genomes demonstrates inadequacy of the white-rot/brown-rot paradigm for wood decay fungi.</title>
        <authorList>
            <person name="Riley R."/>
            <person name="Salamov A.A."/>
            <person name="Brown D.W."/>
            <person name="Nagy L.G."/>
            <person name="Floudas D."/>
            <person name="Held B.W."/>
            <person name="Levasseur A."/>
            <person name="Lombard V."/>
            <person name="Morin E."/>
            <person name="Otillar R."/>
            <person name="Lindquist E.A."/>
            <person name="Sun H."/>
            <person name="LaButti K.M."/>
            <person name="Schmutz J."/>
            <person name="Jabbour D."/>
            <person name="Luo H."/>
            <person name="Baker S.E."/>
            <person name="Pisabarro A.G."/>
            <person name="Walton J.D."/>
            <person name="Blanchette R.A."/>
            <person name="Henrissat B."/>
            <person name="Martin F."/>
            <person name="Cullen D."/>
            <person name="Hibbett D.S."/>
            <person name="Grigoriev I.V."/>
        </authorList>
    </citation>
    <scope>NUCLEOTIDE SEQUENCE [LARGE SCALE GENOMIC DNA]</scope>
    <source>
        <strain evidence="2">CBS 339.88</strain>
    </source>
</reference>